<keyword evidence="3" id="KW-1185">Reference proteome</keyword>
<dbReference type="OrthoDB" id="5235at2"/>
<accession>A0A073IPP7</accession>
<name>A0A073IPP7_9BACT</name>
<gene>
    <name evidence="2" type="ORF">EH55_04940</name>
</gene>
<protein>
    <recommendedName>
        <fullName evidence="4">EfeO-type cupredoxin-like domain-containing protein</fullName>
    </recommendedName>
</protein>
<evidence type="ECO:0000313" key="2">
    <source>
        <dbReference type="EMBL" id="KEJ92348.1"/>
    </source>
</evidence>
<dbReference type="EMBL" id="JMKI01000031">
    <property type="protein sequence ID" value="KEJ92348.1"/>
    <property type="molecule type" value="Genomic_DNA"/>
</dbReference>
<proteinExistence type="predicted"/>
<dbReference type="Proteomes" id="UP000027665">
    <property type="component" value="Unassembled WGS sequence"/>
</dbReference>
<feature type="signal peptide" evidence="1">
    <location>
        <begin position="1"/>
        <end position="20"/>
    </location>
</feature>
<sequence length="120" mass="13378">MKKFTAALLIILCFASASFAAFSKRGYVPDGDPIRYAGLKVTSEGVSVTLLNKGERPVVFNAAIVFIGEKRREVGDVYIEKTTIEPGGEAVFRNLFLKGDYKECRKAESLRWTIYSLETM</sequence>
<feature type="chain" id="PRO_5001689907" description="EfeO-type cupredoxin-like domain-containing protein" evidence="1">
    <location>
        <begin position="21"/>
        <end position="120"/>
    </location>
</feature>
<evidence type="ECO:0008006" key="4">
    <source>
        <dbReference type="Google" id="ProtNLM"/>
    </source>
</evidence>
<dbReference type="RefSeq" id="WP_037976120.1">
    <property type="nucleotide sequence ID" value="NZ_CALIAO010000022.1"/>
</dbReference>
<dbReference type="AlphaFoldDB" id="A0A073IPP7"/>
<dbReference type="STRING" id="2754.EH55_04940"/>
<evidence type="ECO:0000313" key="3">
    <source>
        <dbReference type="Proteomes" id="UP000027665"/>
    </source>
</evidence>
<keyword evidence="1" id="KW-0732">Signal</keyword>
<reference evidence="2 3" key="1">
    <citation type="submission" date="2014-04" db="EMBL/GenBank/DDBJ databases">
        <title>Draft Genome Sequence of Synergistes jonesii.</title>
        <authorList>
            <person name="Coil D.A."/>
            <person name="Eisen J.A."/>
            <person name="Holland-Moritz H.E."/>
        </authorList>
    </citation>
    <scope>NUCLEOTIDE SEQUENCE [LARGE SCALE GENOMIC DNA]</scope>
    <source>
        <strain evidence="2 3">78-1</strain>
    </source>
</reference>
<comment type="caution">
    <text evidence="2">The sequence shown here is derived from an EMBL/GenBank/DDBJ whole genome shotgun (WGS) entry which is preliminary data.</text>
</comment>
<dbReference type="GeneID" id="90983638"/>
<evidence type="ECO:0000256" key="1">
    <source>
        <dbReference type="SAM" id="SignalP"/>
    </source>
</evidence>
<organism evidence="2 3">
    <name type="scientific">Synergistes jonesii</name>
    <dbReference type="NCBI Taxonomy" id="2754"/>
    <lineage>
        <taxon>Bacteria</taxon>
        <taxon>Thermotogati</taxon>
        <taxon>Synergistota</taxon>
        <taxon>Synergistia</taxon>
        <taxon>Synergistales</taxon>
        <taxon>Synergistaceae</taxon>
        <taxon>Synergistes</taxon>
    </lineage>
</organism>